<keyword evidence="5" id="KW-0560">Oxidoreductase</keyword>
<dbReference type="InterPro" id="IPR013149">
    <property type="entry name" value="ADH-like_C"/>
</dbReference>
<evidence type="ECO:0000256" key="3">
    <source>
        <dbReference type="ARBA" id="ARBA00022723"/>
    </source>
</evidence>
<reference evidence="9" key="1">
    <citation type="journal article" date="2020" name="Stud. Mycol.">
        <title>101 Dothideomycetes genomes: a test case for predicting lifestyles and emergence of pathogens.</title>
        <authorList>
            <person name="Haridas S."/>
            <person name="Albert R."/>
            <person name="Binder M."/>
            <person name="Bloem J."/>
            <person name="Labutti K."/>
            <person name="Salamov A."/>
            <person name="Andreopoulos B."/>
            <person name="Baker S."/>
            <person name="Barry K."/>
            <person name="Bills G."/>
            <person name="Bluhm B."/>
            <person name="Cannon C."/>
            <person name="Castanera R."/>
            <person name="Culley D."/>
            <person name="Daum C."/>
            <person name="Ezra D."/>
            <person name="Gonzalez J."/>
            <person name="Henrissat B."/>
            <person name="Kuo A."/>
            <person name="Liang C."/>
            <person name="Lipzen A."/>
            <person name="Lutzoni F."/>
            <person name="Magnuson J."/>
            <person name="Mondo S."/>
            <person name="Nolan M."/>
            <person name="Ohm R."/>
            <person name="Pangilinan J."/>
            <person name="Park H.-J."/>
            <person name="Ramirez L."/>
            <person name="Alfaro M."/>
            <person name="Sun H."/>
            <person name="Tritt A."/>
            <person name="Yoshinaga Y."/>
            <person name="Zwiers L.-H."/>
            <person name="Turgeon B."/>
            <person name="Goodwin S."/>
            <person name="Spatafora J."/>
            <person name="Crous P."/>
            <person name="Grigoriev I."/>
        </authorList>
    </citation>
    <scope>NUCLEOTIDE SEQUENCE</scope>
    <source>
        <strain evidence="9">CBS 110217</strain>
    </source>
</reference>
<dbReference type="EMBL" id="ML978219">
    <property type="protein sequence ID" value="KAF2028001.1"/>
    <property type="molecule type" value="Genomic_DNA"/>
</dbReference>
<gene>
    <name evidence="9" type="ORF">EK21DRAFT_102198</name>
</gene>
<evidence type="ECO:0000256" key="5">
    <source>
        <dbReference type="ARBA" id="ARBA00023002"/>
    </source>
</evidence>
<sequence>MGLPKTQKAAVKQGSGDSASIAVQDVPVPEPGPDQILIKINYSGLCASDKSLLHDEWAFKMADVTQGIAGHEGAGVVVGVGSNVQDLWQVGNRAGIKWIASVCRRCEFCTNGQDECHCPKQLNSGFTIAGTFQEYALTDAHYATRLPDGVKDEEAGPIMCGGVTAYVACKRSQVRPGQWIVIPGAGGGLGHFGVQYARSMGMRVIAIDGGDAKRDLCLKLGAEKFIDYTSTSDITAEVMKITTYGAQGVVVFAATKAGYEQAPHLLRPGGTMVCVGLPKDPTVIAGANPIMMCLKKLNVVGSVVGTLKDVEEALDFTARGLVHPILTHGGLEDINRFCDDMNNGRLAGRAVIKIAA</sequence>
<accession>A0A9P4H4M5</accession>
<dbReference type="PANTHER" id="PTHR42940">
    <property type="entry name" value="ALCOHOL DEHYDROGENASE 1-RELATED"/>
    <property type="match status" value="1"/>
</dbReference>
<dbReference type="Gene3D" id="3.40.50.720">
    <property type="entry name" value="NAD(P)-binding Rossmann-like Domain"/>
    <property type="match status" value="1"/>
</dbReference>
<dbReference type="SMART" id="SM00829">
    <property type="entry name" value="PKS_ER"/>
    <property type="match status" value="1"/>
</dbReference>
<dbReference type="InterPro" id="IPR002328">
    <property type="entry name" value="ADH_Zn_CS"/>
</dbReference>
<protein>
    <submittedName>
        <fullName evidence="9">Alcohol dehydrogenase</fullName>
    </submittedName>
</protein>
<dbReference type="Pfam" id="PF00107">
    <property type="entry name" value="ADH_zinc_N"/>
    <property type="match status" value="1"/>
</dbReference>
<comment type="cofactor">
    <cofactor evidence="1 7">
        <name>Zn(2+)</name>
        <dbReference type="ChEBI" id="CHEBI:29105"/>
    </cofactor>
</comment>
<dbReference type="InterPro" id="IPR020843">
    <property type="entry name" value="ER"/>
</dbReference>
<evidence type="ECO:0000256" key="2">
    <source>
        <dbReference type="ARBA" id="ARBA00008072"/>
    </source>
</evidence>
<keyword evidence="3 7" id="KW-0479">Metal-binding</keyword>
<dbReference type="Gene3D" id="3.90.180.10">
    <property type="entry name" value="Medium-chain alcohol dehydrogenases, catalytic domain"/>
    <property type="match status" value="1"/>
</dbReference>
<dbReference type="FunFam" id="3.40.50.720:FF:000039">
    <property type="entry name" value="Alcohol dehydrogenase AdhP"/>
    <property type="match status" value="1"/>
</dbReference>
<dbReference type="SUPFAM" id="SSF50129">
    <property type="entry name" value="GroES-like"/>
    <property type="match status" value="1"/>
</dbReference>
<evidence type="ECO:0000256" key="1">
    <source>
        <dbReference type="ARBA" id="ARBA00001947"/>
    </source>
</evidence>
<comment type="similarity">
    <text evidence="2 7">Belongs to the zinc-containing alcohol dehydrogenase family.</text>
</comment>
<keyword evidence="10" id="KW-1185">Reference proteome</keyword>
<evidence type="ECO:0000256" key="6">
    <source>
        <dbReference type="ARBA" id="ARBA00023027"/>
    </source>
</evidence>
<dbReference type="GO" id="GO:0004022">
    <property type="term" value="F:alcohol dehydrogenase (NAD+) activity"/>
    <property type="evidence" value="ECO:0007669"/>
    <property type="project" value="TreeGrafter"/>
</dbReference>
<dbReference type="InterPro" id="IPR036291">
    <property type="entry name" value="NAD(P)-bd_dom_sf"/>
</dbReference>
<comment type="caution">
    <text evidence="9">The sequence shown here is derived from an EMBL/GenBank/DDBJ whole genome shotgun (WGS) entry which is preliminary data.</text>
</comment>
<dbReference type="GO" id="GO:0005737">
    <property type="term" value="C:cytoplasm"/>
    <property type="evidence" value="ECO:0007669"/>
    <property type="project" value="TreeGrafter"/>
</dbReference>
<evidence type="ECO:0000313" key="10">
    <source>
        <dbReference type="Proteomes" id="UP000799777"/>
    </source>
</evidence>
<evidence type="ECO:0000259" key="8">
    <source>
        <dbReference type="SMART" id="SM00829"/>
    </source>
</evidence>
<organism evidence="9 10">
    <name type="scientific">Setomelanomma holmii</name>
    <dbReference type="NCBI Taxonomy" id="210430"/>
    <lineage>
        <taxon>Eukaryota</taxon>
        <taxon>Fungi</taxon>
        <taxon>Dikarya</taxon>
        <taxon>Ascomycota</taxon>
        <taxon>Pezizomycotina</taxon>
        <taxon>Dothideomycetes</taxon>
        <taxon>Pleosporomycetidae</taxon>
        <taxon>Pleosporales</taxon>
        <taxon>Pleosporineae</taxon>
        <taxon>Phaeosphaeriaceae</taxon>
        <taxon>Setomelanomma</taxon>
    </lineage>
</organism>
<feature type="domain" description="Enoyl reductase (ER)" evidence="8">
    <location>
        <begin position="16"/>
        <end position="352"/>
    </location>
</feature>
<dbReference type="AlphaFoldDB" id="A0A9P4H4M5"/>
<dbReference type="GO" id="GO:0008270">
    <property type="term" value="F:zinc ion binding"/>
    <property type="evidence" value="ECO:0007669"/>
    <property type="project" value="InterPro"/>
</dbReference>
<keyword evidence="6" id="KW-0520">NAD</keyword>
<keyword evidence="4 7" id="KW-0862">Zinc</keyword>
<dbReference type="InterPro" id="IPR011032">
    <property type="entry name" value="GroES-like_sf"/>
</dbReference>
<dbReference type="Pfam" id="PF08240">
    <property type="entry name" value="ADH_N"/>
    <property type="match status" value="1"/>
</dbReference>
<dbReference type="CDD" id="cd08297">
    <property type="entry name" value="CAD3"/>
    <property type="match status" value="1"/>
</dbReference>
<dbReference type="OrthoDB" id="1879366at2759"/>
<evidence type="ECO:0000256" key="4">
    <source>
        <dbReference type="ARBA" id="ARBA00022833"/>
    </source>
</evidence>
<evidence type="ECO:0000256" key="7">
    <source>
        <dbReference type="RuleBase" id="RU361277"/>
    </source>
</evidence>
<evidence type="ECO:0000313" key="9">
    <source>
        <dbReference type="EMBL" id="KAF2028001.1"/>
    </source>
</evidence>
<dbReference type="InterPro" id="IPR013154">
    <property type="entry name" value="ADH-like_N"/>
</dbReference>
<dbReference type="SUPFAM" id="SSF51735">
    <property type="entry name" value="NAD(P)-binding Rossmann-fold domains"/>
    <property type="match status" value="1"/>
</dbReference>
<dbReference type="Proteomes" id="UP000799777">
    <property type="component" value="Unassembled WGS sequence"/>
</dbReference>
<dbReference type="PROSITE" id="PS00059">
    <property type="entry name" value="ADH_ZINC"/>
    <property type="match status" value="1"/>
</dbReference>
<dbReference type="PANTHER" id="PTHR42940:SF1">
    <property type="entry name" value="ENOYL REDUCTASE (ER) DOMAIN-CONTAINING PROTEIN"/>
    <property type="match status" value="1"/>
</dbReference>
<proteinExistence type="inferred from homology"/>
<name>A0A9P4H4M5_9PLEO</name>